<evidence type="ECO:0000313" key="1">
    <source>
        <dbReference type="EMBL" id="OKP01103.1"/>
    </source>
</evidence>
<dbReference type="Proteomes" id="UP000186277">
    <property type="component" value="Unassembled WGS sequence"/>
</dbReference>
<dbReference type="AlphaFoldDB" id="A0A1Q5TLI9"/>
<name>A0A1Q5TLI9_9GAMM</name>
<keyword evidence="2" id="KW-1185">Reference proteome</keyword>
<sequence length="158" mass="18787">MMSYNGISLHAMINYLSQVDEKFMLERVGPYEFRCFVRGGKLYGEYENTGTLFYVVMHAFKPYYEQYITEITEKREAFNQVFPNVKVQLDKITNSGSMRHVSYMIFDEKHNEVMAYRDNRMQSERLAEHYNDTGHYQCKIIPLYAHVESFDVVQEGQK</sequence>
<evidence type="ECO:0000313" key="2">
    <source>
        <dbReference type="Proteomes" id="UP000186277"/>
    </source>
</evidence>
<dbReference type="EMBL" id="MKGR01000045">
    <property type="protein sequence ID" value="OKP01103.1"/>
    <property type="molecule type" value="Genomic_DNA"/>
</dbReference>
<dbReference type="RefSeq" id="WP_139292523.1">
    <property type="nucleotide sequence ID" value="NZ_CAWMWP010000071.1"/>
</dbReference>
<proteinExistence type="predicted"/>
<reference evidence="1 2" key="1">
    <citation type="submission" date="2016-09" db="EMBL/GenBank/DDBJ databases">
        <title>Xenorhabdus thuongxuanensis sp. nov. and Xenorhabdus eapokensis sp. nov., isolated from Steinernema species.</title>
        <authorList>
            <person name="Kaempfer P."/>
            <person name="Tobias N.J."/>
            <person name="Phan Ke L."/>
            <person name="Bode H.B."/>
            <person name="Glaeser S.P."/>
        </authorList>
    </citation>
    <scope>NUCLEOTIDE SEQUENCE [LARGE SCALE GENOMIC DNA]</scope>
    <source>
        <strain evidence="1 2">30TX1</strain>
    </source>
</reference>
<gene>
    <name evidence="1" type="ORF">Xentx_03466</name>
</gene>
<accession>A0A1Q5TLI9</accession>
<comment type="caution">
    <text evidence="1">The sequence shown here is derived from an EMBL/GenBank/DDBJ whole genome shotgun (WGS) entry which is preliminary data.</text>
</comment>
<dbReference type="OrthoDB" id="5906730at2"/>
<protein>
    <submittedName>
        <fullName evidence="1">Uncharacterized protein</fullName>
    </submittedName>
</protein>
<organism evidence="1 2">
    <name type="scientific">Xenorhabdus thuongxuanensis</name>
    <dbReference type="NCBI Taxonomy" id="1873484"/>
    <lineage>
        <taxon>Bacteria</taxon>
        <taxon>Pseudomonadati</taxon>
        <taxon>Pseudomonadota</taxon>
        <taxon>Gammaproteobacteria</taxon>
        <taxon>Enterobacterales</taxon>
        <taxon>Morganellaceae</taxon>
        <taxon>Xenorhabdus</taxon>
    </lineage>
</organism>